<sequence length="70" mass="7304">MRKVGPYGVETLPQVCVADRSQVALVDVPAAPAACRGALVERARLHWSRGDGGDPAALAEEFLAAHGLPL</sequence>
<reference evidence="1 2" key="1">
    <citation type="submission" date="2018-04" db="EMBL/GenBank/DDBJ databases">
        <title>Micromonosporas from Atacama Desert.</title>
        <authorList>
            <person name="Carro L."/>
            <person name="Klenk H.-P."/>
            <person name="Goodfellow M."/>
        </authorList>
    </citation>
    <scope>NUCLEOTIDE SEQUENCE [LARGE SCALE GENOMIC DNA]</scope>
    <source>
        <strain evidence="1 2">LB19</strain>
    </source>
</reference>
<proteinExistence type="predicted"/>
<evidence type="ECO:0000313" key="2">
    <source>
        <dbReference type="Proteomes" id="UP000278981"/>
    </source>
</evidence>
<comment type="caution">
    <text evidence="1">The sequence shown here is derived from an EMBL/GenBank/DDBJ whole genome shotgun (WGS) entry which is preliminary data.</text>
</comment>
<gene>
    <name evidence="1" type="ORF">DDE19_27250</name>
</gene>
<organism evidence="1 2">
    <name type="scientific">Micromonospora ureilytica</name>
    <dbReference type="NCBI Taxonomy" id="709868"/>
    <lineage>
        <taxon>Bacteria</taxon>
        <taxon>Bacillati</taxon>
        <taxon>Actinomycetota</taxon>
        <taxon>Actinomycetes</taxon>
        <taxon>Micromonosporales</taxon>
        <taxon>Micromonosporaceae</taxon>
        <taxon>Micromonospora</taxon>
    </lineage>
</organism>
<evidence type="ECO:0000313" key="1">
    <source>
        <dbReference type="EMBL" id="RQX12963.1"/>
    </source>
</evidence>
<dbReference type="Proteomes" id="UP000278981">
    <property type="component" value="Unassembled WGS sequence"/>
</dbReference>
<dbReference type="EMBL" id="QDGB01000335">
    <property type="protein sequence ID" value="RQX12963.1"/>
    <property type="molecule type" value="Genomic_DNA"/>
</dbReference>
<name>A0A3N9XZE8_9ACTN</name>
<feature type="non-terminal residue" evidence="1">
    <location>
        <position position="70"/>
    </location>
</feature>
<dbReference type="AlphaFoldDB" id="A0A3N9XZE8"/>
<protein>
    <submittedName>
        <fullName evidence="1">Uncharacterized protein</fullName>
    </submittedName>
</protein>
<accession>A0A3N9XZE8</accession>